<organism evidence="3 4">
    <name type="scientific">Riemerella columbipharyngis</name>
    <dbReference type="NCBI Taxonomy" id="1071918"/>
    <lineage>
        <taxon>Bacteria</taxon>
        <taxon>Pseudomonadati</taxon>
        <taxon>Bacteroidota</taxon>
        <taxon>Flavobacteriia</taxon>
        <taxon>Flavobacteriales</taxon>
        <taxon>Weeksellaceae</taxon>
        <taxon>Riemerella</taxon>
    </lineage>
</organism>
<dbReference type="Gene3D" id="3.40.50.11110">
    <property type="entry name" value="Sialyltransferase, C-terminal GT-B Rossman nucleotide-binding domain"/>
    <property type="match status" value="1"/>
</dbReference>
<sequence>MKKEYKNTYIGATVYTYLLFLLYVKDEDIDKCFYFLTKDFNKELLDKIGEDGLVINTYTSSITLFENKSVFRIINRYYNRLRNVLIWNKSRFFYKKHYPFVKDTRIFTHMPPGHFLITAIVDTNDYTLIEDGLANHIQQEKQNKETAEKKKENIFEIAIELFFLRIEKYKGIASKRLAKKIFTRNDHNDPKVEVVSLQALWDNSSERKKNFILDRFCFRRDLIDGLQKRSVIVLTQPFYEDSWVEEIHTEEQKIDLYRAAIEKEGESNVIIKTHPREKTDYKKYFPDAVVVSQPIPFELLELNGLRLKKAYTISSTAALNINTPDCEIIQIETGKNLIGEIDFKRICKNKKNG</sequence>
<proteinExistence type="predicted"/>
<keyword evidence="3" id="KW-0808">Transferase</keyword>
<evidence type="ECO:0000256" key="1">
    <source>
        <dbReference type="SAM" id="Coils"/>
    </source>
</evidence>
<dbReference type="Proteomes" id="UP000198517">
    <property type="component" value="Unassembled WGS sequence"/>
</dbReference>
<protein>
    <submittedName>
        <fullName evidence="3">Glycosyltransferase family 52</fullName>
    </submittedName>
</protein>
<evidence type="ECO:0000256" key="2">
    <source>
        <dbReference type="SAM" id="Phobius"/>
    </source>
</evidence>
<dbReference type="STRING" id="1071918.SAMN05421544_1157"/>
<keyword evidence="1" id="KW-0175">Coiled coil</keyword>
<accession>A0A1G7EB27</accession>
<reference evidence="3 4" key="1">
    <citation type="submission" date="2016-10" db="EMBL/GenBank/DDBJ databases">
        <authorList>
            <person name="de Groot N.N."/>
        </authorList>
    </citation>
    <scope>NUCLEOTIDE SEQUENCE [LARGE SCALE GENOMIC DNA]</scope>
    <source>
        <strain evidence="3 4">DSM 24015</strain>
    </source>
</reference>
<dbReference type="AlphaFoldDB" id="A0A1G7EB27"/>
<evidence type="ECO:0000313" key="4">
    <source>
        <dbReference type="Proteomes" id="UP000198517"/>
    </source>
</evidence>
<keyword evidence="4" id="KW-1185">Reference proteome</keyword>
<evidence type="ECO:0000313" key="3">
    <source>
        <dbReference type="EMBL" id="SDE60924.1"/>
    </source>
</evidence>
<dbReference type="Pfam" id="PF07922">
    <property type="entry name" value="Glyco_transf_52"/>
    <property type="match status" value="1"/>
</dbReference>
<keyword evidence="2" id="KW-1133">Transmembrane helix</keyword>
<keyword evidence="2" id="KW-0812">Transmembrane</keyword>
<dbReference type="GO" id="GO:0016740">
    <property type="term" value="F:transferase activity"/>
    <property type="evidence" value="ECO:0007669"/>
    <property type="project" value="UniProtKB-KW"/>
</dbReference>
<keyword evidence="2" id="KW-0472">Membrane</keyword>
<feature type="coiled-coil region" evidence="1">
    <location>
        <begin position="130"/>
        <end position="157"/>
    </location>
</feature>
<name>A0A1G7EB27_9FLAO</name>
<dbReference type="InterPro" id="IPR012477">
    <property type="entry name" value="Glyco_transf_52"/>
</dbReference>
<dbReference type="EMBL" id="FNAS01000015">
    <property type="protein sequence ID" value="SDE60924.1"/>
    <property type="molecule type" value="Genomic_DNA"/>
</dbReference>
<feature type="transmembrane region" description="Helical" evidence="2">
    <location>
        <begin position="7"/>
        <end position="24"/>
    </location>
</feature>
<gene>
    <name evidence="3" type="ORF">SAMN05421544_1157</name>
</gene>